<dbReference type="RefSeq" id="WP_381828795.1">
    <property type="nucleotide sequence ID" value="NZ_JBHTCF010000003.1"/>
</dbReference>
<dbReference type="EMBL" id="JBHTCF010000003">
    <property type="protein sequence ID" value="MFC7304400.1"/>
    <property type="molecule type" value="Genomic_DNA"/>
</dbReference>
<protein>
    <recommendedName>
        <fullName evidence="3">MarR family transcriptional regulator</fullName>
    </recommendedName>
</protein>
<gene>
    <name evidence="1" type="ORF">ACFQVC_09280</name>
</gene>
<organism evidence="1 2">
    <name type="scientific">Streptomyces monticola</name>
    <dbReference type="NCBI Taxonomy" id="2666263"/>
    <lineage>
        <taxon>Bacteria</taxon>
        <taxon>Bacillati</taxon>
        <taxon>Actinomycetota</taxon>
        <taxon>Actinomycetes</taxon>
        <taxon>Kitasatosporales</taxon>
        <taxon>Streptomycetaceae</taxon>
        <taxon>Streptomyces</taxon>
    </lineage>
</organism>
<sequence length="44" mass="4443">MATADEGCLVEAAERRAGHPGLSGPEVQLLDDAVALVLGLVQVA</sequence>
<keyword evidence="2" id="KW-1185">Reference proteome</keyword>
<proteinExistence type="predicted"/>
<evidence type="ECO:0000313" key="2">
    <source>
        <dbReference type="Proteomes" id="UP001596523"/>
    </source>
</evidence>
<evidence type="ECO:0008006" key="3">
    <source>
        <dbReference type="Google" id="ProtNLM"/>
    </source>
</evidence>
<comment type="caution">
    <text evidence="1">The sequence shown here is derived from an EMBL/GenBank/DDBJ whole genome shotgun (WGS) entry which is preliminary data.</text>
</comment>
<accession>A0ABW2JFX7</accession>
<evidence type="ECO:0000313" key="1">
    <source>
        <dbReference type="EMBL" id="MFC7304400.1"/>
    </source>
</evidence>
<name>A0ABW2JFX7_9ACTN</name>
<dbReference type="Proteomes" id="UP001596523">
    <property type="component" value="Unassembled WGS sequence"/>
</dbReference>
<reference evidence="2" key="1">
    <citation type="journal article" date="2019" name="Int. J. Syst. Evol. Microbiol.">
        <title>The Global Catalogue of Microorganisms (GCM) 10K type strain sequencing project: providing services to taxonomists for standard genome sequencing and annotation.</title>
        <authorList>
            <consortium name="The Broad Institute Genomics Platform"/>
            <consortium name="The Broad Institute Genome Sequencing Center for Infectious Disease"/>
            <person name="Wu L."/>
            <person name="Ma J."/>
        </authorList>
    </citation>
    <scope>NUCLEOTIDE SEQUENCE [LARGE SCALE GENOMIC DNA]</scope>
    <source>
        <strain evidence="2">SYNS20</strain>
    </source>
</reference>